<dbReference type="InterPro" id="IPR009045">
    <property type="entry name" value="Zn_M74/Hedgehog-like"/>
</dbReference>
<dbReference type="OrthoDB" id="9792074at2"/>
<evidence type="ECO:0000313" key="3">
    <source>
        <dbReference type="Proteomes" id="UP000245539"/>
    </source>
</evidence>
<dbReference type="Pfam" id="PF02557">
    <property type="entry name" value="VanY"/>
    <property type="match status" value="1"/>
</dbReference>
<name>A0A317C040_9GAMM</name>
<comment type="caution">
    <text evidence="2">The sequence shown here is derived from an EMBL/GenBank/DDBJ whole genome shotgun (WGS) entry which is preliminary data.</text>
</comment>
<reference evidence="2 3" key="1">
    <citation type="submission" date="2018-05" db="EMBL/GenBank/DDBJ databases">
        <title>Leucothrix arctica sp. nov., isolated from Arctic seawater.</title>
        <authorList>
            <person name="Choi A."/>
            <person name="Baek K."/>
        </authorList>
    </citation>
    <scope>NUCLEOTIDE SEQUENCE [LARGE SCALE GENOMIC DNA]</scope>
    <source>
        <strain evidence="2 3">JCM 18388</strain>
    </source>
</reference>
<keyword evidence="3" id="KW-1185">Reference proteome</keyword>
<dbReference type="CDD" id="cd14847">
    <property type="entry name" value="DD-carboxypeptidase_like"/>
    <property type="match status" value="1"/>
</dbReference>
<accession>A0A317C040</accession>
<dbReference type="EMBL" id="QGKM01000136">
    <property type="protein sequence ID" value="PWQ92024.1"/>
    <property type="molecule type" value="Genomic_DNA"/>
</dbReference>
<dbReference type="PANTHER" id="PTHR34385:SF1">
    <property type="entry name" value="PEPTIDOGLYCAN L-ALANYL-D-GLUTAMATE ENDOPEPTIDASE CWLK"/>
    <property type="match status" value="1"/>
</dbReference>
<dbReference type="GO" id="GO:0008233">
    <property type="term" value="F:peptidase activity"/>
    <property type="evidence" value="ECO:0007669"/>
    <property type="project" value="InterPro"/>
</dbReference>
<dbReference type="SUPFAM" id="SSF55166">
    <property type="entry name" value="Hedgehog/DD-peptidase"/>
    <property type="match status" value="1"/>
</dbReference>
<feature type="domain" description="D-alanyl-D-alanine carboxypeptidase-like core" evidence="1">
    <location>
        <begin position="79"/>
        <end position="223"/>
    </location>
</feature>
<dbReference type="Proteomes" id="UP000245539">
    <property type="component" value="Unassembled WGS sequence"/>
</dbReference>
<dbReference type="AlphaFoldDB" id="A0A317C040"/>
<protein>
    <submittedName>
        <fullName evidence="2">Peptidase M15</fullName>
    </submittedName>
</protein>
<dbReference type="InterPro" id="IPR003709">
    <property type="entry name" value="VanY-like_core_dom"/>
</dbReference>
<sequence>MIKDVFKIPLIISVVIGINLSASAELVSTNSATELSSTHESIQHDATLSESFLMGKYSASKNGNFVRISTKYASRSGMYLQSLPYDAFKAMHKDALNSGVRLKIISATRSFYHQKSIWEGKWDGKRSVGGIKNIKRSIKDPIARARKILEYSSMPGSSRHHWGTDIDLNAFNNRYFESGKGKKVYDWLVKNAPRYGFCQPYTKKGGARPTGYNEEKWHWSFRPLSKHYTEQAQIRLFDAKFGGFRGSNTAAHIGILKNYVLGINPYCR</sequence>
<proteinExistence type="predicted"/>
<gene>
    <name evidence="2" type="ORF">DKW60_23285</name>
</gene>
<evidence type="ECO:0000313" key="2">
    <source>
        <dbReference type="EMBL" id="PWQ92024.1"/>
    </source>
</evidence>
<dbReference type="PANTHER" id="PTHR34385">
    <property type="entry name" value="D-ALANYL-D-ALANINE CARBOXYPEPTIDASE"/>
    <property type="match status" value="1"/>
</dbReference>
<organism evidence="2 3">
    <name type="scientific">Leucothrix pacifica</name>
    <dbReference type="NCBI Taxonomy" id="1247513"/>
    <lineage>
        <taxon>Bacteria</taxon>
        <taxon>Pseudomonadati</taxon>
        <taxon>Pseudomonadota</taxon>
        <taxon>Gammaproteobacteria</taxon>
        <taxon>Thiotrichales</taxon>
        <taxon>Thiotrichaceae</taxon>
        <taxon>Leucothrix</taxon>
    </lineage>
</organism>
<dbReference type="Gene3D" id="3.30.1380.10">
    <property type="match status" value="1"/>
</dbReference>
<dbReference type="GO" id="GO:0006508">
    <property type="term" value="P:proteolysis"/>
    <property type="evidence" value="ECO:0007669"/>
    <property type="project" value="InterPro"/>
</dbReference>
<dbReference type="InterPro" id="IPR052179">
    <property type="entry name" value="DD-CPase-like"/>
</dbReference>
<evidence type="ECO:0000259" key="1">
    <source>
        <dbReference type="Pfam" id="PF02557"/>
    </source>
</evidence>
<dbReference type="RefSeq" id="WP_109840032.1">
    <property type="nucleotide sequence ID" value="NZ_QGKM01000136.1"/>
</dbReference>